<protein>
    <submittedName>
        <fullName evidence="2">Uncharacterized protein</fullName>
    </submittedName>
</protein>
<sequence>MHDCHREIRSHSWNKRTQIVKHQHPTPPRVRLRTVDPHAPHNEDSIVSGAQRICCSRRVLGKGAQRQAISVEAWLWALTRSGISEGGTLEQSASWETDANGNNAPSVLNNVLRDYQKHLEIQIQLLVNNAHDALDSKPGNALTNNRSVAPENLAGDYNSNCSVDVQGAPLELYIGLVSLVQLTDWHRGGVRLVIVGKEAEGRRPARVVHHVDVPGFELVGICRGTISMTVNGDGRDRDNIVYTRDIVEIMNNKEVRLTGGRHGGLGVR</sequence>
<dbReference type="KEGG" id="shs:STEHIDRAFT_116756"/>
<dbReference type="RefSeq" id="XP_007311745.1">
    <property type="nucleotide sequence ID" value="XM_007311683.1"/>
</dbReference>
<dbReference type="AlphaFoldDB" id="R7RVN6"/>
<keyword evidence="3" id="KW-1185">Reference proteome</keyword>
<organism evidence="2 3">
    <name type="scientific">Stereum hirsutum (strain FP-91666)</name>
    <name type="common">White-rot fungus</name>
    <dbReference type="NCBI Taxonomy" id="721885"/>
    <lineage>
        <taxon>Eukaryota</taxon>
        <taxon>Fungi</taxon>
        <taxon>Dikarya</taxon>
        <taxon>Basidiomycota</taxon>
        <taxon>Agaricomycotina</taxon>
        <taxon>Agaricomycetes</taxon>
        <taxon>Russulales</taxon>
        <taxon>Stereaceae</taxon>
        <taxon>Stereum</taxon>
    </lineage>
</organism>
<gene>
    <name evidence="2" type="ORF">STEHIDRAFT_116756</name>
</gene>
<dbReference type="Proteomes" id="UP000053927">
    <property type="component" value="Unassembled WGS sequence"/>
</dbReference>
<reference evidence="3" key="1">
    <citation type="journal article" date="2012" name="Science">
        <title>The Paleozoic origin of enzymatic lignin decomposition reconstructed from 31 fungal genomes.</title>
        <authorList>
            <person name="Floudas D."/>
            <person name="Binder M."/>
            <person name="Riley R."/>
            <person name="Barry K."/>
            <person name="Blanchette R.A."/>
            <person name="Henrissat B."/>
            <person name="Martinez A.T."/>
            <person name="Otillar R."/>
            <person name="Spatafora J.W."/>
            <person name="Yadav J.S."/>
            <person name="Aerts A."/>
            <person name="Benoit I."/>
            <person name="Boyd A."/>
            <person name="Carlson A."/>
            <person name="Copeland A."/>
            <person name="Coutinho P.M."/>
            <person name="de Vries R.P."/>
            <person name="Ferreira P."/>
            <person name="Findley K."/>
            <person name="Foster B."/>
            <person name="Gaskell J."/>
            <person name="Glotzer D."/>
            <person name="Gorecki P."/>
            <person name="Heitman J."/>
            <person name="Hesse C."/>
            <person name="Hori C."/>
            <person name="Igarashi K."/>
            <person name="Jurgens J.A."/>
            <person name="Kallen N."/>
            <person name="Kersten P."/>
            <person name="Kohler A."/>
            <person name="Kuees U."/>
            <person name="Kumar T.K.A."/>
            <person name="Kuo A."/>
            <person name="LaButti K."/>
            <person name="Larrondo L.F."/>
            <person name="Lindquist E."/>
            <person name="Ling A."/>
            <person name="Lombard V."/>
            <person name="Lucas S."/>
            <person name="Lundell T."/>
            <person name="Martin R."/>
            <person name="McLaughlin D.J."/>
            <person name="Morgenstern I."/>
            <person name="Morin E."/>
            <person name="Murat C."/>
            <person name="Nagy L.G."/>
            <person name="Nolan M."/>
            <person name="Ohm R.A."/>
            <person name="Patyshakuliyeva A."/>
            <person name="Rokas A."/>
            <person name="Ruiz-Duenas F.J."/>
            <person name="Sabat G."/>
            <person name="Salamov A."/>
            <person name="Samejima M."/>
            <person name="Schmutz J."/>
            <person name="Slot J.C."/>
            <person name="St John F."/>
            <person name="Stenlid J."/>
            <person name="Sun H."/>
            <person name="Sun S."/>
            <person name="Syed K."/>
            <person name="Tsang A."/>
            <person name="Wiebenga A."/>
            <person name="Young D."/>
            <person name="Pisabarro A."/>
            <person name="Eastwood D.C."/>
            <person name="Martin F."/>
            <person name="Cullen D."/>
            <person name="Grigoriev I.V."/>
            <person name="Hibbett D.S."/>
        </authorList>
    </citation>
    <scope>NUCLEOTIDE SEQUENCE [LARGE SCALE GENOMIC DNA]</scope>
    <source>
        <strain evidence="3">FP-91666</strain>
    </source>
</reference>
<accession>R7RVN6</accession>
<feature type="region of interest" description="Disordered" evidence="1">
    <location>
        <begin position="1"/>
        <end position="28"/>
    </location>
</feature>
<evidence type="ECO:0000313" key="2">
    <source>
        <dbReference type="EMBL" id="EIM79191.1"/>
    </source>
</evidence>
<dbReference type="GeneID" id="18795973"/>
<name>R7RVN6_STEHR</name>
<evidence type="ECO:0000256" key="1">
    <source>
        <dbReference type="SAM" id="MobiDB-lite"/>
    </source>
</evidence>
<feature type="compositionally biased region" description="Basic residues" evidence="1">
    <location>
        <begin position="12"/>
        <end position="24"/>
    </location>
</feature>
<proteinExistence type="predicted"/>
<evidence type="ECO:0000313" key="3">
    <source>
        <dbReference type="Proteomes" id="UP000053927"/>
    </source>
</evidence>
<dbReference type="EMBL" id="JH687408">
    <property type="protein sequence ID" value="EIM79191.1"/>
    <property type="molecule type" value="Genomic_DNA"/>
</dbReference>
<feature type="compositionally biased region" description="Basic and acidic residues" evidence="1">
    <location>
        <begin position="1"/>
        <end position="10"/>
    </location>
</feature>